<dbReference type="EMBL" id="CP029543">
    <property type="protein sequence ID" value="AWV47377.1"/>
    <property type="molecule type" value="Genomic_DNA"/>
</dbReference>
<dbReference type="Proteomes" id="UP000249682">
    <property type="component" value="Chromosome"/>
</dbReference>
<name>A0AAD0P6B4_MYCLR</name>
<organism evidence="1 2">
    <name type="scientific">Mycobacterium leprae</name>
    <dbReference type="NCBI Taxonomy" id="1769"/>
    <lineage>
        <taxon>Bacteria</taxon>
        <taxon>Bacillati</taxon>
        <taxon>Actinomycetota</taxon>
        <taxon>Actinomycetes</taxon>
        <taxon>Mycobacteriales</taxon>
        <taxon>Mycobacteriaceae</taxon>
        <taxon>Mycobacterium</taxon>
    </lineage>
</organism>
<gene>
    <name evidence="1" type="ORF">DIJ64_02555</name>
</gene>
<accession>A0AAD0P6B4</accession>
<sequence length="73" mass="7816">MNCVKASGGAQAHSGGAQPVHWVVDHDGHRGLSSAPLLAPRSVVRVTYVDHCGIELHLNDCADVKLSCLCLWR</sequence>
<evidence type="ECO:0000313" key="1">
    <source>
        <dbReference type="EMBL" id="AWV47377.1"/>
    </source>
</evidence>
<protein>
    <submittedName>
        <fullName evidence="1">Uncharacterized protein</fullName>
    </submittedName>
</protein>
<reference evidence="1 2" key="1">
    <citation type="submission" date="2018-05" db="EMBL/GenBank/DDBJ databases">
        <title>Evolution of small genomes with special reference to Mycobacterium leprae.</title>
        <authorList>
            <person name="Mohanty P.S."/>
            <person name="Bansal A.K."/>
            <person name="Gupta U.D."/>
            <person name="Naaz F."/>
            <person name="Dwivedi V.D."/>
            <person name="Singh H."/>
            <person name="Gupta G."/>
            <person name="Sharma S."/>
            <person name="Arora M."/>
        </authorList>
    </citation>
    <scope>NUCLEOTIDE SEQUENCE [LARGE SCALE GENOMIC DNA]</scope>
    <source>
        <strain evidence="1 2">MRHRU-235-G</strain>
    </source>
</reference>
<evidence type="ECO:0000313" key="2">
    <source>
        <dbReference type="Proteomes" id="UP000249682"/>
    </source>
</evidence>
<proteinExistence type="predicted"/>
<dbReference type="AlphaFoldDB" id="A0AAD0P6B4"/>